<evidence type="ECO:0000313" key="2">
    <source>
        <dbReference type="Proteomes" id="UP000642748"/>
    </source>
</evidence>
<sequence>MTLTTTSDAELEARTRAAFDRFYDLMARSDPRRTLVDSAWTCRDVAAHVLDVLGRYTRRDLTVPDGLAETPFEVGDLNARDLARREGASVPDLLGLLKSELEAYLALEIPLDARFPFHTGQTIDGAGARGNMLGELLVHGWDVARTMKQPWPIAARDAVLHVNGGLQVASGWLDPTATAGMQFRARIHVAGGRSQLMSIDDGACTVADASASDGPVDVVVWARAVPIDLLFLKRIGLPGAIRRGLAVVGGRRPWLGLQLPRLFLPV</sequence>
<evidence type="ECO:0000313" key="1">
    <source>
        <dbReference type="EMBL" id="GIH21655.1"/>
    </source>
</evidence>
<reference evidence="1" key="1">
    <citation type="submission" date="2021-01" db="EMBL/GenBank/DDBJ databases">
        <title>Whole genome shotgun sequence of Rugosimonospora africana NBRC 104875.</title>
        <authorList>
            <person name="Komaki H."/>
            <person name="Tamura T."/>
        </authorList>
    </citation>
    <scope>NUCLEOTIDE SEQUENCE</scope>
    <source>
        <strain evidence="1">NBRC 104875</strain>
    </source>
</reference>
<accession>A0A8J3VWU1</accession>
<gene>
    <name evidence="1" type="ORF">Raf01_98270</name>
</gene>
<dbReference type="EMBL" id="BONZ01000153">
    <property type="protein sequence ID" value="GIH21655.1"/>
    <property type="molecule type" value="Genomic_DNA"/>
</dbReference>
<dbReference type="Proteomes" id="UP000642748">
    <property type="component" value="Unassembled WGS sequence"/>
</dbReference>
<name>A0A8J3VWU1_9ACTN</name>
<comment type="caution">
    <text evidence="1">The sequence shown here is derived from an EMBL/GenBank/DDBJ whole genome shotgun (WGS) entry which is preliminary data.</text>
</comment>
<evidence type="ECO:0008006" key="3">
    <source>
        <dbReference type="Google" id="ProtNLM"/>
    </source>
</evidence>
<proteinExistence type="predicted"/>
<protein>
    <recommendedName>
        <fullName evidence="3">Mycothiol-dependent maleylpyruvate isomerase metal-binding domain-containing protein</fullName>
    </recommendedName>
</protein>
<dbReference type="InterPro" id="IPR034660">
    <property type="entry name" value="DinB/YfiT-like"/>
</dbReference>
<dbReference type="AlphaFoldDB" id="A0A8J3VWU1"/>
<organism evidence="1 2">
    <name type="scientific">Rugosimonospora africana</name>
    <dbReference type="NCBI Taxonomy" id="556532"/>
    <lineage>
        <taxon>Bacteria</taxon>
        <taxon>Bacillati</taxon>
        <taxon>Actinomycetota</taxon>
        <taxon>Actinomycetes</taxon>
        <taxon>Micromonosporales</taxon>
        <taxon>Micromonosporaceae</taxon>
        <taxon>Rugosimonospora</taxon>
    </lineage>
</organism>
<dbReference type="SUPFAM" id="SSF109854">
    <property type="entry name" value="DinB/YfiT-like putative metalloenzymes"/>
    <property type="match status" value="1"/>
</dbReference>
<keyword evidence="2" id="KW-1185">Reference proteome</keyword>